<keyword evidence="4" id="KW-0808">Transferase</keyword>
<dbReference type="PRINTS" id="PR00344">
    <property type="entry name" value="BCTRLSENSOR"/>
</dbReference>
<dbReference type="Pfam" id="PF02518">
    <property type="entry name" value="HATPase_c"/>
    <property type="match status" value="1"/>
</dbReference>
<evidence type="ECO:0000256" key="7">
    <source>
        <dbReference type="SAM" id="Coils"/>
    </source>
</evidence>
<dbReference type="InterPro" id="IPR003594">
    <property type="entry name" value="HATPase_dom"/>
</dbReference>
<dbReference type="EMBL" id="FXWV01000009">
    <property type="protein sequence ID" value="SMR75347.1"/>
    <property type="molecule type" value="Genomic_DNA"/>
</dbReference>
<dbReference type="InterPro" id="IPR004358">
    <property type="entry name" value="Sig_transdc_His_kin-like_C"/>
</dbReference>
<gene>
    <name evidence="11" type="ORF">SAMN04487964_1099</name>
</gene>
<feature type="transmembrane region" description="Helical" evidence="8">
    <location>
        <begin position="56"/>
        <end position="74"/>
    </location>
</feature>
<dbReference type="PROSITE" id="PS50109">
    <property type="entry name" value="HIS_KIN"/>
    <property type="match status" value="1"/>
</dbReference>
<dbReference type="GO" id="GO:0016301">
    <property type="term" value="F:kinase activity"/>
    <property type="evidence" value="ECO:0007669"/>
    <property type="project" value="UniProtKB-KW"/>
</dbReference>
<dbReference type="Gene3D" id="3.40.50.2300">
    <property type="match status" value="1"/>
</dbReference>
<dbReference type="PANTHER" id="PTHR43047:SF9">
    <property type="entry name" value="HISTIDINE KINASE"/>
    <property type="match status" value="1"/>
</dbReference>
<dbReference type="InterPro" id="IPR005467">
    <property type="entry name" value="His_kinase_dom"/>
</dbReference>
<dbReference type="CDD" id="cd00156">
    <property type="entry name" value="REC"/>
    <property type="match status" value="1"/>
</dbReference>
<feature type="domain" description="Response regulatory" evidence="10">
    <location>
        <begin position="471"/>
        <end position="586"/>
    </location>
</feature>
<sequence>MLNSLPLVKIRSRYLERINAEKILIAQRNTPATLIGNLLGGIPLTLALSDTPHASVAYTWLGTLYLFTLVRWIHYLSFNKSLSQNGDIFLHGRLQTACIFIAGSIWGSAGIIFFDPENFKNIVFIVLTFVCMLGGSLASLSSRPLAYIAFAAPVMLPLIVEMTFQQIEIYRWMAFGATAYLAATIVFCLNIHHVITRSLSLQYENTDLISDLKEQKERADKANREKSRFLASASHDLRQPLHAINLLAEVLSGKVQQPEQKQDLDNIKHGLNSLSDLLDVLLDISRLDSESVRANKINFDISEIFSSLKKTFYIDAQERGLEFNVSNEKHFIFSDPLLIERVITNLLVNAFRYTNKGQVKVFYTLNDDTVNVHIADTGVGIEPEHLEMIFDEFFQVGNQERNRQKGLGLGLAIVKRILDLLEHTLEVKSIFGQGTEVVLSLPLGQEAKTASENVFSNPEANFTSDIFKGVNILLVDNEPDIVDAMEKLLRGWGLECLSAISTESALDHIESGYRPTLLLVDYRMPGPHNGCSFIQKARSVIGTVPAIVITGDSSEEVINEITAQGLVYLRKPIKAGQLRTLITRMLKEK</sequence>
<proteinExistence type="predicted"/>
<dbReference type="Pfam" id="PF00072">
    <property type="entry name" value="Response_reg"/>
    <property type="match status" value="1"/>
</dbReference>
<dbReference type="SUPFAM" id="SSF55874">
    <property type="entry name" value="ATPase domain of HSP90 chaperone/DNA topoisomerase II/histidine kinase"/>
    <property type="match status" value="1"/>
</dbReference>
<keyword evidence="5 11" id="KW-0418">Kinase</keyword>
<name>A0ABY1S0Z9_9GAMM</name>
<dbReference type="SUPFAM" id="SSF52172">
    <property type="entry name" value="CheY-like"/>
    <property type="match status" value="1"/>
</dbReference>
<dbReference type="InterPro" id="IPR001789">
    <property type="entry name" value="Sig_transdc_resp-reg_receiver"/>
</dbReference>
<dbReference type="PROSITE" id="PS50110">
    <property type="entry name" value="RESPONSE_REGULATORY"/>
    <property type="match status" value="1"/>
</dbReference>
<organism evidence="11 12">
    <name type="scientific">Marinobacterium sediminicola</name>
    <dbReference type="NCBI Taxonomy" id="518898"/>
    <lineage>
        <taxon>Bacteria</taxon>
        <taxon>Pseudomonadati</taxon>
        <taxon>Pseudomonadota</taxon>
        <taxon>Gammaproteobacteria</taxon>
        <taxon>Oceanospirillales</taxon>
        <taxon>Oceanospirillaceae</taxon>
        <taxon>Marinobacterium</taxon>
    </lineage>
</organism>
<dbReference type="Gene3D" id="3.30.565.10">
    <property type="entry name" value="Histidine kinase-like ATPase, C-terminal domain"/>
    <property type="match status" value="1"/>
</dbReference>
<protein>
    <recommendedName>
        <fullName evidence="2">histidine kinase</fullName>
        <ecNumber evidence="2">2.7.13.3</ecNumber>
    </recommendedName>
</protein>
<evidence type="ECO:0000313" key="11">
    <source>
        <dbReference type="EMBL" id="SMR75347.1"/>
    </source>
</evidence>
<evidence type="ECO:0000313" key="12">
    <source>
        <dbReference type="Proteomes" id="UP001159257"/>
    </source>
</evidence>
<keyword evidence="3 6" id="KW-0597">Phosphoprotein</keyword>
<dbReference type="RefSeq" id="WP_239041419.1">
    <property type="nucleotide sequence ID" value="NZ_BAAAEY010000009.1"/>
</dbReference>
<feature type="transmembrane region" description="Helical" evidence="8">
    <location>
        <begin position="94"/>
        <end position="114"/>
    </location>
</feature>
<keyword evidence="8" id="KW-1133">Transmembrane helix</keyword>
<dbReference type="SUPFAM" id="SSF47384">
    <property type="entry name" value="Homodimeric domain of signal transducing histidine kinase"/>
    <property type="match status" value="1"/>
</dbReference>
<keyword evidence="8" id="KW-0472">Membrane</keyword>
<dbReference type="CDD" id="cd00082">
    <property type="entry name" value="HisKA"/>
    <property type="match status" value="1"/>
</dbReference>
<feature type="domain" description="Histidine kinase" evidence="9">
    <location>
        <begin position="232"/>
        <end position="445"/>
    </location>
</feature>
<evidence type="ECO:0000256" key="2">
    <source>
        <dbReference type="ARBA" id="ARBA00012438"/>
    </source>
</evidence>
<evidence type="ECO:0000256" key="1">
    <source>
        <dbReference type="ARBA" id="ARBA00000085"/>
    </source>
</evidence>
<dbReference type="InterPro" id="IPR036097">
    <property type="entry name" value="HisK_dim/P_sf"/>
</dbReference>
<dbReference type="Gene3D" id="1.10.287.130">
    <property type="match status" value="1"/>
</dbReference>
<dbReference type="SMART" id="SM00388">
    <property type="entry name" value="HisKA"/>
    <property type="match status" value="1"/>
</dbReference>
<dbReference type="InterPro" id="IPR003661">
    <property type="entry name" value="HisK_dim/P_dom"/>
</dbReference>
<accession>A0ABY1S0Z9</accession>
<dbReference type="SMART" id="SM00448">
    <property type="entry name" value="REC"/>
    <property type="match status" value="1"/>
</dbReference>
<keyword evidence="8" id="KW-0812">Transmembrane</keyword>
<feature type="coiled-coil region" evidence="7">
    <location>
        <begin position="205"/>
        <end position="232"/>
    </location>
</feature>
<dbReference type="InterPro" id="IPR011006">
    <property type="entry name" value="CheY-like_superfamily"/>
</dbReference>
<evidence type="ECO:0000256" key="6">
    <source>
        <dbReference type="PROSITE-ProRule" id="PRU00169"/>
    </source>
</evidence>
<evidence type="ECO:0000256" key="4">
    <source>
        <dbReference type="ARBA" id="ARBA00022679"/>
    </source>
</evidence>
<feature type="transmembrane region" description="Helical" evidence="8">
    <location>
        <begin position="172"/>
        <end position="195"/>
    </location>
</feature>
<dbReference type="InterPro" id="IPR036890">
    <property type="entry name" value="HATPase_C_sf"/>
</dbReference>
<keyword evidence="7" id="KW-0175">Coiled coil</keyword>
<evidence type="ECO:0000256" key="5">
    <source>
        <dbReference type="ARBA" id="ARBA00022777"/>
    </source>
</evidence>
<dbReference type="PANTHER" id="PTHR43047">
    <property type="entry name" value="TWO-COMPONENT HISTIDINE PROTEIN KINASE"/>
    <property type="match status" value="1"/>
</dbReference>
<feature type="transmembrane region" description="Helical" evidence="8">
    <location>
        <begin position="121"/>
        <end position="138"/>
    </location>
</feature>
<dbReference type="Pfam" id="PF00512">
    <property type="entry name" value="HisKA"/>
    <property type="match status" value="1"/>
</dbReference>
<keyword evidence="12" id="KW-1185">Reference proteome</keyword>
<evidence type="ECO:0000259" key="10">
    <source>
        <dbReference type="PROSITE" id="PS50110"/>
    </source>
</evidence>
<dbReference type="SMART" id="SM00387">
    <property type="entry name" value="HATPase_c"/>
    <property type="match status" value="1"/>
</dbReference>
<comment type="caution">
    <text evidence="11">The sequence shown here is derived from an EMBL/GenBank/DDBJ whole genome shotgun (WGS) entry which is preliminary data.</text>
</comment>
<feature type="modified residue" description="4-aspartylphosphate" evidence="6">
    <location>
        <position position="521"/>
    </location>
</feature>
<reference evidence="11 12" key="1">
    <citation type="submission" date="2017-05" db="EMBL/GenBank/DDBJ databases">
        <authorList>
            <person name="Varghese N."/>
            <person name="Submissions S."/>
        </authorList>
    </citation>
    <scope>NUCLEOTIDE SEQUENCE [LARGE SCALE GENOMIC DNA]</scope>
    <source>
        <strain evidence="11 12">CGMCC 1.7287</strain>
    </source>
</reference>
<dbReference type="EC" id="2.7.13.3" evidence="2"/>
<evidence type="ECO:0000256" key="3">
    <source>
        <dbReference type="ARBA" id="ARBA00022553"/>
    </source>
</evidence>
<evidence type="ECO:0000256" key="8">
    <source>
        <dbReference type="SAM" id="Phobius"/>
    </source>
</evidence>
<dbReference type="Proteomes" id="UP001159257">
    <property type="component" value="Unassembled WGS sequence"/>
</dbReference>
<evidence type="ECO:0000259" key="9">
    <source>
        <dbReference type="PROSITE" id="PS50109"/>
    </source>
</evidence>
<comment type="catalytic activity">
    <reaction evidence="1">
        <text>ATP + protein L-histidine = ADP + protein N-phospho-L-histidine.</text>
        <dbReference type="EC" id="2.7.13.3"/>
    </reaction>
</comment>